<reference evidence="5 6" key="1">
    <citation type="submission" date="2018-05" db="EMBL/GenBank/DDBJ databases">
        <title>Coraliomargarita sinensis sp. nov., isolated from a marine solar saltern.</title>
        <authorList>
            <person name="Zhou L.Y."/>
        </authorList>
    </citation>
    <scope>NUCLEOTIDE SEQUENCE [LARGE SCALE GENOMIC DNA]</scope>
    <source>
        <strain evidence="5 6">WN38</strain>
    </source>
</reference>
<dbReference type="Proteomes" id="UP000247099">
    <property type="component" value="Unassembled WGS sequence"/>
</dbReference>
<name>A0A317ZE70_9BACT</name>
<dbReference type="FunCoup" id="A0A317ZE70">
    <property type="interactions" value="161"/>
</dbReference>
<evidence type="ECO:0000313" key="6">
    <source>
        <dbReference type="Proteomes" id="UP000247099"/>
    </source>
</evidence>
<dbReference type="InterPro" id="IPR000866">
    <property type="entry name" value="AhpC/TSA"/>
</dbReference>
<dbReference type="GO" id="GO:0016209">
    <property type="term" value="F:antioxidant activity"/>
    <property type="evidence" value="ECO:0007669"/>
    <property type="project" value="InterPro"/>
</dbReference>
<dbReference type="InterPro" id="IPR024706">
    <property type="entry name" value="Peroxiredoxin_AhpC-typ"/>
</dbReference>
<keyword evidence="2" id="KW-0676">Redox-active center</keyword>
<protein>
    <submittedName>
        <fullName evidence="5">Peroxiredoxin</fullName>
    </submittedName>
</protein>
<accession>A0A317ZE70</accession>
<evidence type="ECO:0000313" key="5">
    <source>
        <dbReference type="EMBL" id="PXA03704.1"/>
    </source>
</evidence>
<proteinExistence type="predicted"/>
<gene>
    <name evidence="5" type="ORF">DDZ13_10440</name>
</gene>
<dbReference type="OrthoDB" id="9812811at2"/>
<keyword evidence="6" id="KW-1185">Reference proteome</keyword>
<evidence type="ECO:0000256" key="2">
    <source>
        <dbReference type="ARBA" id="ARBA00023284"/>
    </source>
</evidence>
<organism evidence="5 6">
    <name type="scientific">Coraliomargarita sinensis</name>
    <dbReference type="NCBI Taxonomy" id="2174842"/>
    <lineage>
        <taxon>Bacteria</taxon>
        <taxon>Pseudomonadati</taxon>
        <taxon>Verrucomicrobiota</taxon>
        <taxon>Opitutia</taxon>
        <taxon>Puniceicoccales</taxon>
        <taxon>Coraliomargaritaceae</taxon>
        <taxon>Coraliomargarita</taxon>
    </lineage>
</organism>
<dbReference type="Gene3D" id="3.40.30.10">
    <property type="entry name" value="Glutaredoxin"/>
    <property type="match status" value="1"/>
</dbReference>
<evidence type="ECO:0000256" key="3">
    <source>
        <dbReference type="PIRSR" id="PIRSR000239-1"/>
    </source>
</evidence>
<dbReference type="SUPFAM" id="SSF52833">
    <property type="entry name" value="Thioredoxin-like"/>
    <property type="match status" value="1"/>
</dbReference>
<dbReference type="InterPro" id="IPR050455">
    <property type="entry name" value="Tpx_Peroxidase_subfamily"/>
</dbReference>
<dbReference type="AlphaFoldDB" id="A0A317ZE70"/>
<feature type="active site" description="Cysteine sulfenic acid (-SOH) intermediate; for peroxidase activity" evidence="3">
    <location>
        <position position="49"/>
    </location>
</feature>
<dbReference type="InterPro" id="IPR036249">
    <property type="entry name" value="Thioredoxin-like_sf"/>
</dbReference>
<sequence length="156" mass="17082">MALAKGTKAPAFTLKTKTADGLEDVSLEDNLGKQKTVLLFFPLAFTSVCMDEMCSVNQSLDDYSSLNAKVYGISVDSPFTQEKMAEVDKLQFPLLSDFNKEVAKAYDVLFEDLLGFKGVAKRSAFVIDEDGTIIYSESSDDPKQLPDFEAIKAALA</sequence>
<dbReference type="InterPro" id="IPR013766">
    <property type="entry name" value="Thioredoxin_domain"/>
</dbReference>
<dbReference type="Pfam" id="PF00578">
    <property type="entry name" value="AhpC-TSA"/>
    <property type="match status" value="1"/>
</dbReference>
<dbReference type="PANTHER" id="PTHR43110:SF1">
    <property type="entry name" value="THIOL PEROXIDASE"/>
    <property type="match status" value="1"/>
</dbReference>
<evidence type="ECO:0000256" key="1">
    <source>
        <dbReference type="ARBA" id="ARBA00023002"/>
    </source>
</evidence>
<dbReference type="PROSITE" id="PS51352">
    <property type="entry name" value="THIOREDOXIN_2"/>
    <property type="match status" value="1"/>
</dbReference>
<dbReference type="PANTHER" id="PTHR43110">
    <property type="entry name" value="THIOL PEROXIDASE"/>
    <property type="match status" value="1"/>
</dbReference>
<dbReference type="GO" id="GO:0016491">
    <property type="term" value="F:oxidoreductase activity"/>
    <property type="evidence" value="ECO:0007669"/>
    <property type="project" value="UniProtKB-KW"/>
</dbReference>
<dbReference type="InParanoid" id="A0A317ZE70"/>
<dbReference type="RefSeq" id="WP_110131401.1">
    <property type="nucleotide sequence ID" value="NZ_QHJQ01000007.1"/>
</dbReference>
<feature type="domain" description="Thioredoxin" evidence="4">
    <location>
        <begin position="3"/>
        <end position="156"/>
    </location>
</feature>
<evidence type="ECO:0000259" key="4">
    <source>
        <dbReference type="PROSITE" id="PS51352"/>
    </source>
</evidence>
<comment type="caution">
    <text evidence="5">The sequence shown here is derived from an EMBL/GenBank/DDBJ whole genome shotgun (WGS) entry which is preliminary data.</text>
</comment>
<keyword evidence="1" id="KW-0560">Oxidoreductase</keyword>
<dbReference type="PIRSF" id="PIRSF000239">
    <property type="entry name" value="AHPC"/>
    <property type="match status" value="1"/>
</dbReference>
<dbReference type="EMBL" id="QHJQ01000007">
    <property type="protein sequence ID" value="PXA03704.1"/>
    <property type="molecule type" value="Genomic_DNA"/>
</dbReference>